<dbReference type="Proteomes" id="UP000595481">
    <property type="component" value="Chromosome"/>
</dbReference>
<dbReference type="GeneID" id="69549661"/>
<feature type="domain" description="Zona occludens toxin N-terminal" evidence="1">
    <location>
        <begin position="2"/>
        <end position="216"/>
    </location>
</feature>
<dbReference type="EMBL" id="CP066092">
    <property type="protein sequence ID" value="QQB20025.1"/>
    <property type="molecule type" value="Genomic_DNA"/>
</dbReference>
<sequence>MSIKIHHGAPGSYKSSGAIHTDVIPAIKAGRHIITNVRGFTAERCKEVLGKAVPDEFKVTYIDTEAQEGRDHLARFYHWAPKGVFFLVDEVQRIFPPAWRQSDLDRLDYPGGPEVAKADGRPETIDVAFDMHRHHNWDFVFTTPNIKKVHAVIRAASETAIRHTNMKILGFGKRYKTVLHLADNSGASMSDVLQAKPFNKVPNYVFKLYDSTTTGQVTDTIAGSSILRDPKILFFLAVIGFCLYFGLIKPEYIDKPSKAPTPSPATAATSGAVGASPAAGVRPSGVPAASGGGVLSVGPFAGHRLIISCHILIKDNLGSYRVEYCFALRKGDEVAPLDVDDWPEELASVDAVSGCHAVVKYQGQPVDVYCDPEGDVIRRKYNAALFAGADSKMKSNDDRT</sequence>
<evidence type="ECO:0000313" key="3">
    <source>
        <dbReference type="Proteomes" id="UP000595481"/>
    </source>
</evidence>
<accession>A0A7T4A9X6</accession>
<dbReference type="RefSeq" id="WP_042030982.1">
    <property type="nucleotide sequence ID" value="NZ_CAWMFX010000025.1"/>
</dbReference>
<name>A0A7T4A9X6_AERJA</name>
<evidence type="ECO:0000313" key="2">
    <source>
        <dbReference type="EMBL" id="QQB20025.1"/>
    </source>
</evidence>
<keyword evidence="3" id="KW-1185">Reference proteome</keyword>
<proteinExistence type="predicted"/>
<organism evidence="2 3">
    <name type="scientific">Aeromonas jandaei</name>
    <dbReference type="NCBI Taxonomy" id="650"/>
    <lineage>
        <taxon>Bacteria</taxon>
        <taxon>Pseudomonadati</taxon>
        <taxon>Pseudomonadota</taxon>
        <taxon>Gammaproteobacteria</taxon>
        <taxon>Aeromonadales</taxon>
        <taxon>Aeromonadaceae</taxon>
        <taxon>Aeromonas</taxon>
    </lineage>
</organism>
<gene>
    <name evidence="2" type="ORF">I6H43_00205</name>
</gene>
<evidence type="ECO:0000259" key="1">
    <source>
        <dbReference type="Pfam" id="PF05707"/>
    </source>
</evidence>
<dbReference type="Gene3D" id="3.40.50.300">
    <property type="entry name" value="P-loop containing nucleotide triphosphate hydrolases"/>
    <property type="match status" value="1"/>
</dbReference>
<dbReference type="InterPro" id="IPR027417">
    <property type="entry name" value="P-loop_NTPase"/>
</dbReference>
<dbReference type="InterPro" id="IPR008900">
    <property type="entry name" value="Zot_N"/>
</dbReference>
<reference evidence="2 3" key="1">
    <citation type="submission" date="2020-12" db="EMBL/GenBank/DDBJ databases">
        <title>FDA dAtabase for Regulatory Grade micrObial Sequences (FDA-ARGOS): Supporting development and validation of Infectious Disease Dx tests.</title>
        <authorList>
            <person name="Sproer C."/>
            <person name="Gronow S."/>
            <person name="Severitt S."/>
            <person name="Schroder I."/>
            <person name="Tallon L."/>
            <person name="Sadzewicz L."/>
            <person name="Zhao X."/>
            <person name="Boylan J."/>
            <person name="Ott S."/>
            <person name="Bowen H."/>
            <person name="Vavikolanu K."/>
            <person name="Mehta A."/>
            <person name="Aluvathingal J."/>
            <person name="Nadendla S."/>
            <person name="Lowell S."/>
            <person name="Myers T."/>
            <person name="Yan Y."/>
            <person name="Sichtig H."/>
        </authorList>
    </citation>
    <scope>NUCLEOTIDE SEQUENCE [LARGE SCALE GENOMIC DNA]</scope>
    <source>
        <strain evidence="2 3">FDAARGOS_986</strain>
    </source>
</reference>
<dbReference type="Pfam" id="PF05707">
    <property type="entry name" value="Zot"/>
    <property type="match status" value="1"/>
</dbReference>
<protein>
    <submittedName>
        <fullName evidence="2">Zona occludens toxin</fullName>
    </submittedName>
</protein>